<evidence type="ECO:0000256" key="3">
    <source>
        <dbReference type="ARBA" id="ARBA00022722"/>
    </source>
</evidence>
<keyword evidence="2" id="KW-1277">Toxin-antitoxin system</keyword>
<dbReference type="NCBIfam" id="TIGR02116">
    <property type="entry name" value="toxin_Txe_YoeB"/>
    <property type="match status" value="1"/>
</dbReference>
<gene>
    <name evidence="7" type="ORF">BECKTC1821E_GA0114239_1001161</name>
</gene>
<dbReference type="GO" id="GO:0004519">
    <property type="term" value="F:endonuclease activity"/>
    <property type="evidence" value="ECO:0007669"/>
    <property type="project" value="UniProtKB-KW"/>
</dbReference>
<comment type="similarity">
    <text evidence="1">Belongs to the YoeB family.</text>
</comment>
<dbReference type="PANTHER" id="PTHR38039:SF1">
    <property type="entry name" value="TOXIN YOEB"/>
    <property type="match status" value="1"/>
</dbReference>
<evidence type="ECO:0000256" key="4">
    <source>
        <dbReference type="ARBA" id="ARBA00022759"/>
    </source>
</evidence>
<evidence type="ECO:0000256" key="6">
    <source>
        <dbReference type="ARBA" id="ARBA00030388"/>
    </source>
</evidence>
<keyword evidence="5" id="KW-0378">Hydrolase</keyword>
<evidence type="ECO:0000313" key="7">
    <source>
        <dbReference type="EMBL" id="VFK37947.1"/>
    </source>
</evidence>
<dbReference type="SUPFAM" id="SSF143011">
    <property type="entry name" value="RelE-like"/>
    <property type="match status" value="1"/>
</dbReference>
<accession>A0A450Y8T8</accession>
<dbReference type="AlphaFoldDB" id="A0A450Y8T8"/>
<dbReference type="InterPro" id="IPR009614">
    <property type="entry name" value="YoeB_toxin"/>
</dbReference>
<reference evidence="7" key="1">
    <citation type="submission" date="2019-02" db="EMBL/GenBank/DDBJ databases">
        <authorList>
            <person name="Gruber-Vodicka R. H."/>
            <person name="Seah K. B. B."/>
        </authorList>
    </citation>
    <scope>NUCLEOTIDE SEQUENCE</scope>
    <source>
        <strain evidence="7">BECK_BZ125</strain>
    </source>
</reference>
<dbReference type="GO" id="GO:0006401">
    <property type="term" value="P:RNA catabolic process"/>
    <property type="evidence" value="ECO:0007669"/>
    <property type="project" value="InterPro"/>
</dbReference>
<protein>
    <recommendedName>
        <fullName evidence="6">Putative mRNA interferase YoeB</fullName>
    </recommendedName>
</protein>
<keyword evidence="4" id="KW-0255">Endonuclease</keyword>
<evidence type="ECO:0000256" key="1">
    <source>
        <dbReference type="ARBA" id="ARBA00008172"/>
    </source>
</evidence>
<name>A0A450Y8T8_9GAMM</name>
<sequence>MKIVFEKRAFDDFTEWAAVNKKIHRRIVNPITDALRQPNAGIGKPEPLKHELQGYWSRRITDEHRLVHKWEGDMFVIIACKYHYRP</sequence>
<proteinExistence type="inferred from homology"/>
<keyword evidence="3" id="KW-0540">Nuclease</keyword>
<dbReference type="InterPro" id="IPR035093">
    <property type="entry name" value="RelE/ParE_toxin_dom_sf"/>
</dbReference>
<dbReference type="Pfam" id="PF06769">
    <property type="entry name" value="YoeB_toxin"/>
    <property type="match status" value="1"/>
</dbReference>
<dbReference type="PANTHER" id="PTHR38039">
    <property type="entry name" value="TOXIN YOEB"/>
    <property type="match status" value="1"/>
</dbReference>
<dbReference type="EMBL" id="CAADFT010000001">
    <property type="protein sequence ID" value="VFK37947.1"/>
    <property type="molecule type" value="Genomic_DNA"/>
</dbReference>
<evidence type="ECO:0000256" key="5">
    <source>
        <dbReference type="ARBA" id="ARBA00022801"/>
    </source>
</evidence>
<dbReference type="GO" id="GO:0016787">
    <property type="term" value="F:hydrolase activity"/>
    <property type="evidence" value="ECO:0007669"/>
    <property type="project" value="UniProtKB-KW"/>
</dbReference>
<evidence type="ECO:0000256" key="2">
    <source>
        <dbReference type="ARBA" id="ARBA00022649"/>
    </source>
</evidence>
<organism evidence="7">
    <name type="scientific">Candidatus Kentrum sp. TC</name>
    <dbReference type="NCBI Taxonomy" id="2126339"/>
    <lineage>
        <taxon>Bacteria</taxon>
        <taxon>Pseudomonadati</taxon>
        <taxon>Pseudomonadota</taxon>
        <taxon>Gammaproteobacteria</taxon>
        <taxon>Candidatus Kentrum</taxon>
    </lineage>
</organism>
<dbReference type="Gene3D" id="3.30.2310.20">
    <property type="entry name" value="RelE-like"/>
    <property type="match status" value="1"/>
</dbReference>